<dbReference type="Pfam" id="PF00520">
    <property type="entry name" value="Ion_trans"/>
    <property type="match status" value="1"/>
</dbReference>
<feature type="domain" description="Ion transport" evidence="13">
    <location>
        <begin position="185"/>
        <end position="420"/>
    </location>
</feature>
<evidence type="ECO:0000259" key="13">
    <source>
        <dbReference type="Pfam" id="PF00520"/>
    </source>
</evidence>
<dbReference type="FunFam" id="3.30.710.10:FF:000388">
    <property type="entry name" value="Predicted protein"/>
    <property type="match status" value="1"/>
</dbReference>
<evidence type="ECO:0000256" key="4">
    <source>
        <dbReference type="ARBA" id="ARBA00022692"/>
    </source>
</evidence>
<dbReference type="PANTHER" id="PTHR11537:SF254">
    <property type="entry name" value="POTASSIUM VOLTAGE-GATED CHANNEL PROTEIN SHAB"/>
    <property type="match status" value="1"/>
</dbReference>
<dbReference type="PRINTS" id="PR00169">
    <property type="entry name" value="KCHANNEL"/>
</dbReference>
<dbReference type="SUPFAM" id="SSF54695">
    <property type="entry name" value="POZ domain"/>
    <property type="match status" value="1"/>
</dbReference>
<evidence type="ECO:0000259" key="14">
    <source>
        <dbReference type="Pfam" id="PF02214"/>
    </source>
</evidence>
<dbReference type="InterPro" id="IPR028325">
    <property type="entry name" value="VG_K_chnl"/>
</dbReference>
<evidence type="ECO:0000256" key="1">
    <source>
        <dbReference type="ARBA" id="ARBA00004141"/>
    </source>
</evidence>
<dbReference type="Gene3D" id="3.30.710.10">
    <property type="entry name" value="Potassium Channel Kv1.1, Chain A"/>
    <property type="match status" value="1"/>
</dbReference>
<dbReference type="KEGG" id="nve:5520007"/>
<protein>
    <submittedName>
        <fullName evidence="15">Shab</fullName>
    </submittedName>
</protein>
<feature type="transmembrane region" description="Helical" evidence="12">
    <location>
        <begin position="328"/>
        <end position="349"/>
    </location>
</feature>
<keyword evidence="6" id="KW-0851">Voltage-gated channel</keyword>
<dbReference type="EMBL" id="KP219397">
    <property type="protein sequence ID" value="AJP09344.1"/>
    <property type="molecule type" value="mRNA"/>
</dbReference>
<dbReference type="PRINTS" id="PR01494">
    <property type="entry name" value="KV9CHANNEL"/>
</dbReference>
<evidence type="ECO:0000256" key="12">
    <source>
        <dbReference type="SAM" id="Phobius"/>
    </source>
</evidence>
<dbReference type="InterPro" id="IPR003968">
    <property type="entry name" value="K_chnl_volt-dep_Kv"/>
</dbReference>
<dbReference type="AlphaFoldDB" id="A0A0C5GSN1"/>
<keyword evidence="11" id="KW-0407">Ion channel</keyword>
<name>A0A0C5GSN1_NEMVE</name>
<dbReference type="Gene3D" id="1.20.120.350">
    <property type="entry name" value="Voltage-gated potassium channels. Chain C"/>
    <property type="match status" value="1"/>
</dbReference>
<evidence type="ECO:0000256" key="11">
    <source>
        <dbReference type="ARBA" id="ARBA00023303"/>
    </source>
</evidence>
<dbReference type="Pfam" id="PF02214">
    <property type="entry name" value="BTB_2"/>
    <property type="match status" value="1"/>
</dbReference>
<feature type="transmembrane region" description="Helical" evidence="12">
    <location>
        <begin position="186"/>
        <end position="207"/>
    </location>
</feature>
<feature type="transmembrane region" description="Helical" evidence="12">
    <location>
        <begin position="219"/>
        <end position="238"/>
    </location>
</feature>
<organism evidence="15">
    <name type="scientific">Nematostella vectensis</name>
    <name type="common">Starlet sea anemone</name>
    <dbReference type="NCBI Taxonomy" id="45351"/>
    <lineage>
        <taxon>Eukaryota</taxon>
        <taxon>Metazoa</taxon>
        <taxon>Cnidaria</taxon>
        <taxon>Anthozoa</taxon>
        <taxon>Hexacorallia</taxon>
        <taxon>Actiniaria</taxon>
        <taxon>Edwardsiidae</taxon>
        <taxon>Nematostella</taxon>
    </lineage>
</organism>
<evidence type="ECO:0000256" key="5">
    <source>
        <dbReference type="ARBA" id="ARBA00022826"/>
    </source>
</evidence>
<dbReference type="GeneID" id="5520007"/>
<evidence type="ECO:0000256" key="9">
    <source>
        <dbReference type="ARBA" id="ARBA00023065"/>
    </source>
</evidence>
<keyword evidence="2" id="KW-0813">Transport</keyword>
<evidence type="ECO:0000256" key="10">
    <source>
        <dbReference type="ARBA" id="ARBA00023136"/>
    </source>
</evidence>
<dbReference type="SUPFAM" id="SSF81324">
    <property type="entry name" value="Voltage-gated potassium channels"/>
    <property type="match status" value="1"/>
</dbReference>
<dbReference type="PANTHER" id="PTHR11537">
    <property type="entry name" value="VOLTAGE-GATED POTASSIUM CHANNEL"/>
    <property type="match status" value="1"/>
</dbReference>
<dbReference type="PRINTS" id="PR01491">
    <property type="entry name" value="KVCHANNEL"/>
</dbReference>
<feature type="domain" description="Potassium channel tetramerisation-type BTB" evidence="14">
    <location>
        <begin position="16"/>
        <end position="117"/>
    </location>
</feature>
<sequence>MPKDSDAVLDLNGNAHLNISGVRFELLWSSIKEFPFTRLGKVYFWYEHGDNWQELCDGVKMGEKTAEVFFQRDPEIFNTIMCYYRNGKFHFPRTICIEHFQRELKYWGISIKNMDDCCYNHFHQENEAVENLMKIKEAFKKDLNLKKEQDEVDLLLEVESRSKLARLKRKMWDLFENPHSSFMAKIVYLLSSFFVMLSTVALCLNTIDSLRIKLDKGETADNAVLAGIEAGCIAWFTVEYLIRVLSAPRIVPFLKSIMNTIDLLAILPYYFELLSLAFDNQLDYRFVEMRRILQILRILRIVRIFKMARHSVGLQTLAYTFKQSTAELGLLGTLLIMGMTLFSSLVYFAEEAEPNSMFKSIPEAFWWSIITMTTVGYGDVYPVTPLGKLVGSLCCISGIIFIALPIPTIVSNFSQFYKDQRKSVEVRRRLSMVEAGTLTTLVGESGTLVQNGVNIPGVDASDGRSSTQSGNKVAWLHREVSSPDIF</sequence>
<gene>
    <name evidence="15" type="primary">Shab</name>
</gene>
<dbReference type="GO" id="GO:0008076">
    <property type="term" value="C:voltage-gated potassium channel complex"/>
    <property type="evidence" value="ECO:0007669"/>
    <property type="project" value="InterPro"/>
</dbReference>
<keyword evidence="8 12" id="KW-1133">Transmembrane helix</keyword>
<evidence type="ECO:0000256" key="7">
    <source>
        <dbReference type="ARBA" id="ARBA00022958"/>
    </source>
</evidence>
<evidence type="ECO:0000256" key="2">
    <source>
        <dbReference type="ARBA" id="ARBA00022448"/>
    </source>
</evidence>
<proteinExistence type="evidence at transcript level"/>
<dbReference type="InterPro" id="IPR003971">
    <property type="entry name" value="K_chnl_volt-dep_Kv5/Kv9"/>
</dbReference>
<evidence type="ECO:0000256" key="3">
    <source>
        <dbReference type="ARBA" id="ARBA00022538"/>
    </source>
</evidence>
<evidence type="ECO:0000256" key="6">
    <source>
        <dbReference type="ARBA" id="ARBA00022882"/>
    </source>
</evidence>
<dbReference type="OrthoDB" id="296522at2759"/>
<keyword evidence="10 12" id="KW-0472">Membrane</keyword>
<comment type="subcellular location">
    <subcellularLocation>
        <location evidence="1">Membrane</location>
        <topology evidence="1">Multi-pass membrane protein</topology>
    </subcellularLocation>
</comment>
<feature type="transmembrane region" description="Helical" evidence="12">
    <location>
        <begin position="390"/>
        <end position="413"/>
    </location>
</feature>
<reference evidence="15" key="1">
    <citation type="journal article" date="2015" name="Proc. Natl. Acad. Sci. U.S.A.">
        <title>Major diversification of voltage-gated K+ channels occurred in ancestral parahoxozoans.</title>
        <authorList>
            <person name="Li X."/>
            <person name="Liu H."/>
            <person name="Luo J.C."/>
            <person name="Rhodes S.A."/>
            <person name="Trigg L.M."/>
            <person name="van Rossum D.B."/>
            <person name="Anishkin A."/>
            <person name="Diatta F.H."/>
            <person name="Sassic J.K."/>
            <person name="Simmons D.K."/>
            <person name="Kamel B."/>
            <person name="Medina M."/>
            <person name="Martindale M.Q."/>
            <person name="Jegla T."/>
        </authorList>
    </citation>
    <scope>NUCLEOTIDE SEQUENCE</scope>
</reference>
<keyword evidence="3" id="KW-0633">Potassium transport</keyword>
<keyword evidence="4 12" id="KW-0812">Transmembrane</keyword>
<dbReference type="InterPro" id="IPR027359">
    <property type="entry name" value="Volt_channel_dom_sf"/>
</dbReference>
<accession>A0A0C5GSN1</accession>
<dbReference type="Gene3D" id="1.10.287.70">
    <property type="match status" value="1"/>
</dbReference>
<dbReference type="GO" id="GO:0005249">
    <property type="term" value="F:voltage-gated potassium channel activity"/>
    <property type="evidence" value="ECO:0007669"/>
    <property type="project" value="InterPro"/>
</dbReference>
<dbReference type="InterPro" id="IPR005821">
    <property type="entry name" value="Ion_trans_dom"/>
</dbReference>
<dbReference type="InterPro" id="IPR011333">
    <property type="entry name" value="SKP1/BTB/POZ_sf"/>
</dbReference>
<keyword evidence="7" id="KW-0630">Potassium</keyword>
<keyword evidence="5" id="KW-0631">Potassium channel</keyword>
<dbReference type="FunFam" id="1.10.287.70:FF:000002">
    <property type="entry name" value="Potassium voltage-gated channel subfamily a member"/>
    <property type="match status" value="1"/>
</dbReference>
<dbReference type="InterPro" id="IPR003131">
    <property type="entry name" value="T1-type_BTB"/>
</dbReference>
<evidence type="ECO:0000256" key="8">
    <source>
        <dbReference type="ARBA" id="ARBA00022989"/>
    </source>
</evidence>
<keyword evidence="9" id="KW-0406">Ion transport</keyword>
<evidence type="ECO:0000313" key="15">
    <source>
        <dbReference type="EMBL" id="AJP09344.1"/>
    </source>
</evidence>
<dbReference type="GO" id="GO:0051260">
    <property type="term" value="P:protein homooligomerization"/>
    <property type="evidence" value="ECO:0007669"/>
    <property type="project" value="InterPro"/>
</dbReference>